<protein>
    <submittedName>
        <fullName evidence="1">Uncharacterized protein</fullName>
    </submittedName>
</protein>
<gene>
    <name evidence="1" type="ORF">POCTA_138.1.T0170229</name>
</gene>
<sequence length="41" mass="4939">MRFYLIELLDGLMQNIPIVKIVNTIMLSVYLHIMKNRFIED</sequence>
<keyword evidence="2" id="KW-1185">Reference proteome</keyword>
<proteinExistence type="predicted"/>
<evidence type="ECO:0000313" key="1">
    <source>
        <dbReference type="EMBL" id="CAD8145439.1"/>
    </source>
</evidence>
<accession>A0A8S1T1U4</accession>
<reference evidence="1" key="1">
    <citation type="submission" date="2021-01" db="EMBL/GenBank/DDBJ databases">
        <authorList>
            <consortium name="Genoscope - CEA"/>
            <person name="William W."/>
        </authorList>
    </citation>
    <scope>NUCLEOTIDE SEQUENCE</scope>
</reference>
<comment type="caution">
    <text evidence="1">The sequence shown here is derived from an EMBL/GenBank/DDBJ whole genome shotgun (WGS) entry which is preliminary data.</text>
</comment>
<organism evidence="1 2">
    <name type="scientific">Paramecium octaurelia</name>
    <dbReference type="NCBI Taxonomy" id="43137"/>
    <lineage>
        <taxon>Eukaryota</taxon>
        <taxon>Sar</taxon>
        <taxon>Alveolata</taxon>
        <taxon>Ciliophora</taxon>
        <taxon>Intramacronucleata</taxon>
        <taxon>Oligohymenophorea</taxon>
        <taxon>Peniculida</taxon>
        <taxon>Parameciidae</taxon>
        <taxon>Paramecium</taxon>
    </lineage>
</organism>
<dbReference type="AlphaFoldDB" id="A0A8S1T1U4"/>
<name>A0A8S1T1U4_PAROT</name>
<dbReference type="EMBL" id="CAJJDP010000017">
    <property type="protein sequence ID" value="CAD8145439.1"/>
    <property type="molecule type" value="Genomic_DNA"/>
</dbReference>
<dbReference type="Proteomes" id="UP000683925">
    <property type="component" value="Unassembled WGS sequence"/>
</dbReference>
<evidence type="ECO:0000313" key="2">
    <source>
        <dbReference type="Proteomes" id="UP000683925"/>
    </source>
</evidence>